<name>A0A2P2QW85_RHIMU</name>
<organism evidence="1">
    <name type="scientific">Rhizophora mucronata</name>
    <name type="common">Asiatic mangrove</name>
    <dbReference type="NCBI Taxonomy" id="61149"/>
    <lineage>
        <taxon>Eukaryota</taxon>
        <taxon>Viridiplantae</taxon>
        <taxon>Streptophyta</taxon>
        <taxon>Embryophyta</taxon>
        <taxon>Tracheophyta</taxon>
        <taxon>Spermatophyta</taxon>
        <taxon>Magnoliopsida</taxon>
        <taxon>eudicotyledons</taxon>
        <taxon>Gunneridae</taxon>
        <taxon>Pentapetalae</taxon>
        <taxon>rosids</taxon>
        <taxon>fabids</taxon>
        <taxon>Malpighiales</taxon>
        <taxon>Rhizophoraceae</taxon>
        <taxon>Rhizophora</taxon>
    </lineage>
</organism>
<reference evidence="1" key="1">
    <citation type="submission" date="2018-02" db="EMBL/GenBank/DDBJ databases">
        <title>Rhizophora mucronata_Transcriptome.</title>
        <authorList>
            <person name="Meera S.P."/>
            <person name="Sreeshan A."/>
            <person name="Augustine A."/>
        </authorList>
    </citation>
    <scope>NUCLEOTIDE SEQUENCE</scope>
    <source>
        <tissue evidence="1">Leaf</tissue>
    </source>
</reference>
<proteinExistence type="predicted"/>
<dbReference type="EMBL" id="GGEC01090660">
    <property type="protein sequence ID" value="MBX71144.1"/>
    <property type="molecule type" value="Transcribed_RNA"/>
</dbReference>
<dbReference type="AlphaFoldDB" id="A0A2P2QW85"/>
<evidence type="ECO:0000313" key="1">
    <source>
        <dbReference type="EMBL" id="MBX71144.1"/>
    </source>
</evidence>
<sequence>MTMAKERILEKSCISFLFLDNKRIFIIQNINQVKKHKRPLHIQFQEEEL</sequence>
<accession>A0A2P2QW85</accession>
<protein>
    <submittedName>
        <fullName evidence="1">Uncharacterized protein</fullName>
    </submittedName>
</protein>